<feature type="compositionally biased region" description="Polar residues" evidence="1">
    <location>
        <begin position="83"/>
        <end position="97"/>
    </location>
</feature>
<dbReference type="EMBL" id="BEZZ01088297">
    <property type="protein sequence ID" value="GCC42654.1"/>
    <property type="molecule type" value="Genomic_DNA"/>
</dbReference>
<reference evidence="2 3" key="1">
    <citation type="journal article" date="2018" name="Nat. Ecol. Evol.">
        <title>Shark genomes provide insights into elasmobranch evolution and the origin of vertebrates.</title>
        <authorList>
            <person name="Hara Y"/>
            <person name="Yamaguchi K"/>
            <person name="Onimaru K"/>
            <person name="Kadota M"/>
            <person name="Koyanagi M"/>
            <person name="Keeley SD"/>
            <person name="Tatsumi K"/>
            <person name="Tanaka K"/>
            <person name="Motone F"/>
            <person name="Kageyama Y"/>
            <person name="Nozu R"/>
            <person name="Adachi N"/>
            <person name="Nishimura O"/>
            <person name="Nakagawa R"/>
            <person name="Tanegashima C"/>
            <person name="Kiyatake I"/>
            <person name="Matsumoto R"/>
            <person name="Murakumo K"/>
            <person name="Nishida K"/>
            <person name="Terakita A"/>
            <person name="Kuratani S"/>
            <person name="Sato K"/>
            <person name="Hyodo S Kuraku.S."/>
        </authorList>
    </citation>
    <scope>NUCLEOTIDE SEQUENCE [LARGE SCALE GENOMIC DNA]</scope>
</reference>
<evidence type="ECO:0000313" key="3">
    <source>
        <dbReference type="Proteomes" id="UP000287033"/>
    </source>
</evidence>
<feature type="compositionally biased region" description="Basic and acidic residues" evidence="1">
    <location>
        <begin position="23"/>
        <end position="36"/>
    </location>
</feature>
<feature type="compositionally biased region" description="Polar residues" evidence="1">
    <location>
        <begin position="1"/>
        <end position="13"/>
    </location>
</feature>
<dbReference type="Proteomes" id="UP000287033">
    <property type="component" value="Unassembled WGS sequence"/>
</dbReference>
<feature type="compositionally biased region" description="Basic and acidic residues" evidence="1">
    <location>
        <begin position="70"/>
        <end position="82"/>
    </location>
</feature>
<feature type="region of interest" description="Disordered" evidence="1">
    <location>
        <begin position="51"/>
        <end position="97"/>
    </location>
</feature>
<proteinExistence type="predicted"/>
<sequence length="97" mass="11051">EPANFRNSSGSLSQRRRNSHGGWDQERPVSLHEEAPSRASMELLSLVTLHRSRSFQQEKLPVSTPPRGTRLSEHLPELRKPQTEPSVKVSRSTSLRR</sequence>
<feature type="non-terminal residue" evidence="2">
    <location>
        <position position="1"/>
    </location>
</feature>
<evidence type="ECO:0000256" key="1">
    <source>
        <dbReference type="SAM" id="MobiDB-lite"/>
    </source>
</evidence>
<accession>A0A401TJ31</accession>
<dbReference type="AlphaFoldDB" id="A0A401TJ31"/>
<comment type="caution">
    <text evidence="2">The sequence shown here is derived from an EMBL/GenBank/DDBJ whole genome shotgun (WGS) entry which is preliminary data.</text>
</comment>
<feature type="region of interest" description="Disordered" evidence="1">
    <location>
        <begin position="1"/>
        <end position="37"/>
    </location>
</feature>
<evidence type="ECO:0000313" key="2">
    <source>
        <dbReference type="EMBL" id="GCC42654.1"/>
    </source>
</evidence>
<name>A0A401TJ31_CHIPU</name>
<organism evidence="2 3">
    <name type="scientific">Chiloscyllium punctatum</name>
    <name type="common">Brownbanded bambooshark</name>
    <name type="synonym">Hemiscyllium punctatum</name>
    <dbReference type="NCBI Taxonomy" id="137246"/>
    <lineage>
        <taxon>Eukaryota</taxon>
        <taxon>Metazoa</taxon>
        <taxon>Chordata</taxon>
        <taxon>Craniata</taxon>
        <taxon>Vertebrata</taxon>
        <taxon>Chondrichthyes</taxon>
        <taxon>Elasmobranchii</taxon>
        <taxon>Galeomorphii</taxon>
        <taxon>Galeoidea</taxon>
        <taxon>Orectolobiformes</taxon>
        <taxon>Hemiscylliidae</taxon>
        <taxon>Chiloscyllium</taxon>
    </lineage>
</organism>
<keyword evidence="3" id="KW-1185">Reference proteome</keyword>
<gene>
    <name evidence="2" type="ORF">chiPu_0026830</name>
</gene>
<protein>
    <submittedName>
        <fullName evidence="2">Uncharacterized protein</fullName>
    </submittedName>
</protein>